<reference evidence="2 3" key="1">
    <citation type="submission" date="2015-11" db="EMBL/GenBank/DDBJ databases">
        <authorList>
            <person name="Lin W."/>
        </authorList>
    </citation>
    <scope>NUCLEOTIDE SEQUENCE [LARGE SCALE GENOMIC DNA]</scope>
    <source>
        <strain evidence="2 3">HCH-1</strain>
    </source>
</reference>
<dbReference type="RefSeq" id="WP_085053447.1">
    <property type="nucleotide sequence ID" value="NZ_LNQR01000115.1"/>
</dbReference>
<proteinExistence type="predicted"/>
<name>A0ABR5SC14_9BACT</name>
<comment type="caution">
    <text evidence="2">The sequence shown here is derived from an EMBL/GenBank/DDBJ whole genome shotgun (WGS) entry which is preliminary data.</text>
</comment>
<evidence type="ECO:0000313" key="3">
    <source>
        <dbReference type="Proteomes" id="UP000060487"/>
    </source>
</evidence>
<sequence length="301" mass="33638">MKGAKYVTILAMSLLVFIFTIVTCAYGAFNTFQGLGRYPAEEKQFVQMTDSTAYFRDAVVQAMVYVTYAGDGDNWSASVTSPDGKTTYWGTITFYSRYNGRHHCFVYPSSYAKCDEPSTIISWPIFVQCSQSGNYQINLYHNDSTNPAPFATVQFTLLPQIKPGKVPVYNQAAYEDAYDNMCHTPKKEDQIPCTTPGSVPYTIREKGCYLTMTNAAMILSYHGVNVDPPTLNAWLKNYKERDNITPNGYNKDGTVNPRAVVEFAARKGVTMAYAPEEPKAAWPGYNSFETDVPGEKPIKTI</sequence>
<keyword evidence="1" id="KW-1133">Transmembrane helix</keyword>
<protein>
    <recommendedName>
        <fullName evidence="4">Secreted protein</fullName>
    </recommendedName>
</protein>
<keyword evidence="1" id="KW-0472">Membrane</keyword>
<evidence type="ECO:0000313" key="2">
    <source>
        <dbReference type="EMBL" id="KWT78419.1"/>
    </source>
</evidence>
<keyword evidence="3" id="KW-1185">Reference proteome</keyword>
<feature type="transmembrane region" description="Helical" evidence="1">
    <location>
        <begin position="6"/>
        <end position="29"/>
    </location>
</feature>
<organism evidence="2 3">
    <name type="scientific">Candidatus Magnetominusculus xianensis</name>
    <dbReference type="NCBI Taxonomy" id="1748249"/>
    <lineage>
        <taxon>Bacteria</taxon>
        <taxon>Pseudomonadati</taxon>
        <taxon>Nitrospirota</taxon>
        <taxon>Nitrospiria</taxon>
        <taxon>Nitrospirales</taxon>
        <taxon>Nitrospiraceae</taxon>
        <taxon>Candidatus Magnetominusculus</taxon>
    </lineage>
</organism>
<accession>A0ABR5SC14</accession>
<evidence type="ECO:0008006" key="4">
    <source>
        <dbReference type="Google" id="ProtNLM"/>
    </source>
</evidence>
<gene>
    <name evidence="2" type="ORF">ASN18_2827</name>
</gene>
<keyword evidence="1" id="KW-0812">Transmembrane</keyword>
<dbReference type="Proteomes" id="UP000060487">
    <property type="component" value="Unassembled WGS sequence"/>
</dbReference>
<evidence type="ECO:0000256" key="1">
    <source>
        <dbReference type="SAM" id="Phobius"/>
    </source>
</evidence>
<dbReference type="EMBL" id="LNQR01000115">
    <property type="protein sequence ID" value="KWT78419.1"/>
    <property type="molecule type" value="Genomic_DNA"/>
</dbReference>